<dbReference type="Pfam" id="PF06123">
    <property type="entry name" value="CreD"/>
    <property type="match status" value="1"/>
</dbReference>
<dbReference type="EMBL" id="JABWQF010000004">
    <property type="protein sequence ID" value="MBC3291553.1"/>
    <property type="molecule type" value="Genomic_DNA"/>
</dbReference>
<gene>
    <name evidence="3" type="primary">creD</name>
    <name evidence="3" type="ORF">HU722_08455</name>
</gene>
<feature type="transmembrane region" description="Helical" evidence="2">
    <location>
        <begin position="349"/>
        <end position="367"/>
    </location>
</feature>
<feature type="region of interest" description="Disordered" evidence="1">
    <location>
        <begin position="431"/>
        <end position="455"/>
    </location>
</feature>
<feature type="transmembrane region" description="Helical" evidence="2">
    <location>
        <begin position="325"/>
        <end position="343"/>
    </location>
</feature>
<sequence length="455" mass="50582">MKKSPLFWKVSTLIGCILLLLVPLFMVTNLISERASYRDDVEDTLRQSTSGPQQLTGPLIAIPVTEIYYKIEDKKEVEHKRSYLHFVLPESLVIDGNQQVQSRSIGIYDGQIWTSDLTLKAQFNTEKLTRLKGETITLGQPFVVVGVGDARGIGAVNVSKVNGEMMTVEPGSGVSGQLPGIHIPLNENLLAKKTLTLDMSLSLNGTGSFSVVPVGRNSELTLRSNWPHPGFMGDYLPVQREISASGFQAHWKSSWFANNLESLFSSQEQPEWRHVPAFSVTVATPADQYQLTDRAIKYAILLIALTFMAFFVYETLTHLRLHPMQYLLVGLSLVLFYLVLLALSEHVGFTPAWIIASLVGAMMNGVYLQAVLKGWRRSAVFILALLGLDAVMWFLLRSEDSALLLGSAVLAVALFAVMYLTRHFDWYSLSQSKRSDPPGGDVSNNTDDDALRIWK</sequence>
<dbReference type="NCBIfam" id="NF008712">
    <property type="entry name" value="PRK11715.1-1"/>
    <property type="match status" value="1"/>
</dbReference>
<reference evidence="3" key="1">
    <citation type="journal article" date="2020" name="Microorganisms">
        <title>Reliable Identification of Environmental Pseudomonas Isolates Using the rpoD Gene.</title>
        <authorList>
            <consortium name="The Broad Institute Genome Sequencing Platform"/>
            <person name="Girard L."/>
            <person name="Lood C."/>
            <person name="Rokni-Zadeh H."/>
            <person name="van Noort V."/>
            <person name="Lavigne R."/>
            <person name="De Mot R."/>
        </authorList>
    </citation>
    <scope>NUCLEOTIDE SEQUENCE [LARGE SCALE GENOMIC DNA]</scope>
    <source>
        <strain evidence="3">SWRI145</strain>
    </source>
</reference>
<dbReference type="PANTHER" id="PTHR30092">
    <property type="entry name" value="INNER MEMBRANE PROTEIN CRED"/>
    <property type="match status" value="1"/>
</dbReference>
<dbReference type="GO" id="GO:0005886">
    <property type="term" value="C:plasma membrane"/>
    <property type="evidence" value="ECO:0007669"/>
    <property type="project" value="TreeGrafter"/>
</dbReference>
<keyword evidence="2" id="KW-1133">Transmembrane helix</keyword>
<keyword evidence="2" id="KW-0472">Membrane</keyword>
<evidence type="ECO:0000313" key="3">
    <source>
        <dbReference type="EMBL" id="MBC3291553.1"/>
    </source>
</evidence>
<feature type="transmembrane region" description="Helical" evidence="2">
    <location>
        <begin position="379"/>
        <end position="396"/>
    </location>
</feature>
<dbReference type="AlphaFoldDB" id="A0A8H9YQ61"/>
<protein>
    <submittedName>
        <fullName evidence="3">Cell envelope integrity protein CreD</fullName>
    </submittedName>
</protein>
<organism evidence="3">
    <name type="scientific">Pseudomonas tritici</name>
    <dbReference type="NCBI Taxonomy" id="2745518"/>
    <lineage>
        <taxon>Bacteria</taxon>
        <taxon>Pseudomonadati</taxon>
        <taxon>Pseudomonadota</taxon>
        <taxon>Gammaproteobacteria</taxon>
        <taxon>Pseudomonadales</taxon>
        <taxon>Pseudomonadaceae</taxon>
        <taxon>Pseudomonas</taxon>
    </lineage>
</organism>
<comment type="caution">
    <text evidence="3">The sequence shown here is derived from an EMBL/GenBank/DDBJ whole genome shotgun (WGS) entry which is preliminary data.</text>
</comment>
<feature type="transmembrane region" description="Helical" evidence="2">
    <location>
        <begin position="295"/>
        <end position="313"/>
    </location>
</feature>
<keyword evidence="2" id="KW-0812">Transmembrane</keyword>
<evidence type="ECO:0000256" key="2">
    <source>
        <dbReference type="SAM" id="Phobius"/>
    </source>
</evidence>
<accession>A0A8H9YQ61</accession>
<dbReference type="PIRSF" id="PIRSF004548">
    <property type="entry name" value="CreD"/>
    <property type="match status" value="1"/>
</dbReference>
<dbReference type="InterPro" id="IPR010364">
    <property type="entry name" value="Uncharacterised_IM_CreD"/>
</dbReference>
<feature type="transmembrane region" description="Helical" evidence="2">
    <location>
        <begin position="402"/>
        <end position="421"/>
    </location>
</feature>
<name>A0A8H9YQ61_9PSED</name>
<dbReference type="PANTHER" id="PTHR30092:SF0">
    <property type="entry name" value="INNER MEMBRANE PROTEIN CRED"/>
    <property type="match status" value="1"/>
</dbReference>
<proteinExistence type="predicted"/>
<evidence type="ECO:0000256" key="1">
    <source>
        <dbReference type="SAM" id="MobiDB-lite"/>
    </source>
</evidence>